<dbReference type="Proteomes" id="UP000244309">
    <property type="component" value="Unassembled WGS sequence"/>
</dbReference>
<evidence type="ECO:0000256" key="4">
    <source>
        <dbReference type="ARBA" id="ARBA00022692"/>
    </source>
</evidence>
<comment type="subcellular location">
    <subcellularLocation>
        <location evidence="7">Membrane</location>
        <topology evidence="7">Multi-pass membrane protein</topology>
    </subcellularLocation>
</comment>
<dbReference type="AlphaFoldDB" id="A0A2V1AKR5"/>
<feature type="region of interest" description="Disordered" evidence="8">
    <location>
        <begin position="1"/>
        <end position="30"/>
    </location>
</feature>
<keyword evidence="4 7" id="KW-0812">Transmembrane</keyword>
<dbReference type="STRING" id="45357.A0A2V1AKR5"/>
<feature type="region of interest" description="Disordered" evidence="8">
    <location>
        <begin position="358"/>
        <end position="409"/>
    </location>
</feature>
<feature type="compositionally biased region" description="Polar residues" evidence="8">
    <location>
        <begin position="375"/>
        <end position="387"/>
    </location>
</feature>
<name>A0A2V1AKR5_9ASCO</name>
<dbReference type="EMBL" id="PKFO01000001">
    <property type="protein sequence ID" value="PVH18640.1"/>
    <property type="molecule type" value="Genomic_DNA"/>
</dbReference>
<keyword evidence="10" id="KW-1185">Reference proteome</keyword>
<gene>
    <name evidence="7" type="primary">DLT1</name>
    <name evidence="9" type="ORF">CXQ85_000922</name>
</gene>
<reference evidence="9 10" key="1">
    <citation type="submission" date="2017-12" db="EMBL/GenBank/DDBJ databases">
        <title>Genome Sequence of a Multidrug-Resistant Candida haemulonii Isolate from a Patient with Chronic Leg Ulcers in Israel.</title>
        <authorList>
            <person name="Chow N.A."/>
            <person name="Gade L."/>
            <person name="Batra D."/>
            <person name="Rowe L.A."/>
            <person name="Ben-Ami R."/>
            <person name="Loparev V.N."/>
            <person name="Litvintseva A.P."/>
        </authorList>
    </citation>
    <scope>NUCLEOTIDE SEQUENCE [LARGE SCALE GENOMIC DNA]</scope>
    <source>
        <strain evidence="9 10">B11899</strain>
    </source>
</reference>
<evidence type="ECO:0000256" key="3">
    <source>
        <dbReference type="ARBA" id="ARBA00021353"/>
    </source>
</evidence>
<dbReference type="OrthoDB" id="4096362at2759"/>
<protein>
    <recommendedName>
        <fullName evidence="3 7">Defect at low temperature protein 1</fullName>
    </recommendedName>
</protein>
<dbReference type="InterPro" id="IPR038869">
    <property type="entry name" value="DLT1"/>
</dbReference>
<comment type="similarity">
    <text evidence="2 7">Belongs to the DLT1 family.</text>
</comment>
<dbReference type="PANTHER" id="PTHR40021:SF1">
    <property type="entry name" value="DEFECT AT LOW TEMPERATURE PROTEIN 1"/>
    <property type="match status" value="1"/>
</dbReference>
<evidence type="ECO:0000256" key="1">
    <source>
        <dbReference type="ARBA" id="ARBA00002489"/>
    </source>
</evidence>
<dbReference type="GO" id="GO:0016020">
    <property type="term" value="C:membrane"/>
    <property type="evidence" value="ECO:0007669"/>
    <property type="project" value="UniProtKB-SubCell"/>
</dbReference>
<sequence>MTLRFRNRSRRPESISENPETQTVSSDRPRRSRFVRESGFSDASRLPKRILRWLYSISLIIFMILTFAFILVTPLDIIVQTWGAPSTWLKTFIVIMACALFLFFCLIIYFSRLYQTRVSLNQIPSKSVYIPLEKNDLPSSVRRYIEGTLRRCLGDIKIRAGPLYNKNEIINFPGASPPEYIQKRNITMGFPNEGTHLPPDCSYEEILDTLGMQIKFDGMALTKFDIPECYSFREIALSMAKILIEKGEIDRSRLPEVRLMIKLYEKLKFGPELVKESDLVQFLSLFEKLSLSFHSNRLQIQVDEPQNNTPLQAYKNSVSRSSFGTDTLLSPYYGHGRHYSQGGGRSTRSGTRSELFADIEQDDEDTEEEEIDAYQRSNTSMNELNAQRISRSSTGTSDTGTRWTRKSVSSNASVIKSKLVFRGRKRDRGVHGDEDDTSTESGDAASVRRLNGYGTDSEEGGGTPSI</sequence>
<evidence type="ECO:0000256" key="6">
    <source>
        <dbReference type="ARBA" id="ARBA00023136"/>
    </source>
</evidence>
<evidence type="ECO:0000313" key="9">
    <source>
        <dbReference type="EMBL" id="PVH18640.1"/>
    </source>
</evidence>
<evidence type="ECO:0000313" key="10">
    <source>
        <dbReference type="Proteomes" id="UP000244309"/>
    </source>
</evidence>
<organism evidence="9 10">
    <name type="scientific">Candidozyma haemuli</name>
    <dbReference type="NCBI Taxonomy" id="45357"/>
    <lineage>
        <taxon>Eukaryota</taxon>
        <taxon>Fungi</taxon>
        <taxon>Dikarya</taxon>
        <taxon>Ascomycota</taxon>
        <taxon>Saccharomycotina</taxon>
        <taxon>Pichiomycetes</taxon>
        <taxon>Metschnikowiaceae</taxon>
        <taxon>Candidozyma</taxon>
    </lineage>
</organism>
<feature type="compositionally biased region" description="Low complexity" evidence="8">
    <location>
        <begin position="388"/>
        <end position="402"/>
    </location>
</feature>
<evidence type="ECO:0000256" key="5">
    <source>
        <dbReference type="ARBA" id="ARBA00022989"/>
    </source>
</evidence>
<comment type="caution">
    <text evidence="9">The sequence shown here is derived from an EMBL/GenBank/DDBJ whole genome shotgun (WGS) entry which is preliminary data.</text>
</comment>
<accession>A0A2V1AKR5</accession>
<comment type="function">
    <text evidence="1 7">Required for growth under high-pressure and low-temperature conditions.</text>
</comment>
<feature type="transmembrane region" description="Helical" evidence="7">
    <location>
        <begin position="53"/>
        <end position="72"/>
    </location>
</feature>
<dbReference type="VEuPathDB" id="FungiDB:CXQ85_000922"/>
<keyword evidence="6 7" id="KW-0472">Membrane</keyword>
<evidence type="ECO:0000256" key="7">
    <source>
        <dbReference type="RuleBase" id="RU367100"/>
    </source>
</evidence>
<evidence type="ECO:0000256" key="8">
    <source>
        <dbReference type="SAM" id="MobiDB-lite"/>
    </source>
</evidence>
<feature type="transmembrane region" description="Helical" evidence="7">
    <location>
        <begin position="92"/>
        <end position="110"/>
    </location>
</feature>
<evidence type="ECO:0000256" key="2">
    <source>
        <dbReference type="ARBA" id="ARBA00005550"/>
    </source>
</evidence>
<proteinExistence type="inferred from homology"/>
<feature type="compositionally biased region" description="Acidic residues" evidence="8">
    <location>
        <begin position="358"/>
        <end position="372"/>
    </location>
</feature>
<dbReference type="PANTHER" id="PTHR40021">
    <property type="entry name" value="DEFECT AT LOW TEMPERATURE PROTEIN 1"/>
    <property type="match status" value="1"/>
</dbReference>
<keyword evidence="5 7" id="KW-1133">Transmembrane helix</keyword>
<feature type="compositionally biased region" description="Polar residues" evidence="8">
    <location>
        <begin position="15"/>
        <end position="26"/>
    </location>
</feature>
<feature type="region of interest" description="Disordered" evidence="8">
    <location>
        <begin position="425"/>
        <end position="466"/>
    </location>
</feature>